<comment type="caution">
    <text evidence="1">The sequence shown here is derived from an EMBL/GenBank/DDBJ whole genome shotgun (WGS) entry which is preliminary data.</text>
</comment>
<dbReference type="Proteomes" id="UP000035017">
    <property type="component" value="Unassembled WGS sequence"/>
</dbReference>
<reference evidence="1 2" key="1">
    <citation type="submission" date="2014-12" db="EMBL/GenBank/DDBJ databases">
        <title>16Stimator: statistical estimation of ribosomal gene copy numbers from draft genome assemblies.</title>
        <authorList>
            <person name="Perisin M.A."/>
            <person name="Vetter M."/>
            <person name="Gilbert J.A."/>
            <person name="Bergelson J."/>
        </authorList>
    </citation>
    <scope>NUCLEOTIDE SEQUENCE [LARGE SCALE GENOMIC DNA]</scope>
    <source>
        <strain evidence="1 2">MEJ076</strain>
    </source>
</reference>
<accession>A0A0D0KZH0</accession>
<organism evidence="1 2">
    <name type="scientific">Agrobacterium tumefaciens</name>
    <dbReference type="NCBI Taxonomy" id="358"/>
    <lineage>
        <taxon>Bacteria</taxon>
        <taxon>Pseudomonadati</taxon>
        <taxon>Pseudomonadota</taxon>
        <taxon>Alphaproteobacteria</taxon>
        <taxon>Hyphomicrobiales</taxon>
        <taxon>Rhizobiaceae</taxon>
        <taxon>Rhizobium/Agrobacterium group</taxon>
        <taxon>Agrobacterium</taxon>
        <taxon>Agrobacterium tumefaciens complex</taxon>
    </lineage>
</organism>
<protein>
    <submittedName>
        <fullName evidence="1">Uncharacterized protein</fullName>
    </submittedName>
</protein>
<sequence>MSTTGFSTFYRRELDVQQLITLLRQGQHFVQDWDVVTHYAEFLKNDVVCPSCGRGGANPVRPALSSKGDRIVRQGHFRFLSTTGDDAHHPFCEFYSGGDTIAPTGETVPLGSDNSSDTAMVRRLVCRGIATHVFDQSNIRHMRQWFFDLKGQSSFRIDVSENDIEWARCLRRHQNYIRQQFDPRHADMPGFDWRQATHHEFTEQYLHLFDLVRDSSHEQSHWKRAAQFASKHQGQITFDRGTLRPFYEATIAVAKFVAKNSGIQWRKGKPDTYRYDNAPPALLALCALCLFIKDWSTNEAIATFARLLNIPDPADQTLGNVLGLNPFHDFDAWRIVRVAKDVSSASGGAKSYAHLLADTEKGLRERYRVWKQQAQI</sequence>
<dbReference type="OrthoDB" id="9017863at2"/>
<proteinExistence type="predicted"/>
<evidence type="ECO:0000313" key="2">
    <source>
        <dbReference type="Proteomes" id="UP000035017"/>
    </source>
</evidence>
<dbReference type="AlphaFoldDB" id="A0A0D0KZH0"/>
<gene>
    <name evidence="1" type="ORF">RU07_01100</name>
</gene>
<evidence type="ECO:0000313" key="1">
    <source>
        <dbReference type="EMBL" id="KIQ05481.1"/>
    </source>
</evidence>
<dbReference type="EMBL" id="JXQV01000002">
    <property type="protein sequence ID" value="KIQ05481.1"/>
    <property type="molecule type" value="Genomic_DNA"/>
</dbReference>
<name>A0A0D0KZH0_AGRTU</name>